<feature type="compositionally biased region" description="Basic residues" evidence="1">
    <location>
        <begin position="159"/>
        <end position="170"/>
    </location>
</feature>
<dbReference type="EMBL" id="QZBD01000186">
    <property type="protein sequence ID" value="THY25200.1"/>
    <property type="molecule type" value="Genomic_DNA"/>
</dbReference>
<accession>A0A4S9L944</accession>
<comment type="caution">
    <text evidence="2">The sequence shown here is derived from an EMBL/GenBank/DDBJ whole genome shotgun (WGS) entry which is preliminary data.</text>
</comment>
<evidence type="ECO:0000313" key="3">
    <source>
        <dbReference type="Proteomes" id="UP000306584"/>
    </source>
</evidence>
<feature type="compositionally biased region" description="Polar residues" evidence="1">
    <location>
        <begin position="173"/>
        <end position="182"/>
    </location>
</feature>
<protein>
    <submittedName>
        <fullName evidence="2">Uncharacterized protein</fullName>
    </submittedName>
</protein>
<proteinExistence type="predicted"/>
<sequence>MGNLQFTSLLDDASLIIPFQHGLYSISLSKSLKSAILHFNRQHPIFLFSFPLPSDLHRPSSTLSSTSISLFLQSTIFIPSIPSPFNNHTMAPKTLSQRDIEVMAFAFQSLKTPPEIDYDKLAEKAGYKNGASARACFKDIKKKMFVSDDGDAAPDASKKRAPAKSNKRKQPTPDDSSPTLAGSSPLPELQTPKKKIKSTTPKRKIKAKQSLTPETEGTDEDRINAKAIAAGRARYVADKLAAEVKVKVEHPSRDEDELDEENMGMNVDSGEDEGLTAVELIEKEVFGEGVEA</sequence>
<gene>
    <name evidence="2" type="ORF">D6D01_05141</name>
</gene>
<organism evidence="2 3">
    <name type="scientific">Aureobasidium pullulans</name>
    <name type="common">Black yeast</name>
    <name type="synonym">Pullularia pullulans</name>
    <dbReference type="NCBI Taxonomy" id="5580"/>
    <lineage>
        <taxon>Eukaryota</taxon>
        <taxon>Fungi</taxon>
        <taxon>Dikarya</taxon>
        <taxon>Ascomycota</taxon>
        <taxon>Pezizomycotina</taxon>
        <taxon>Dothideomycetes</taxon>
        <taxon>Dothideomycetidae</taxon>
        <taxon>Dothideales</taxon>
        <taxon>Saccotheciaceae</taxon>
        <taxon>Aureobasidium</taxon>
    </lineage>
</organism>
<feature type="compositionally biased region" description="Basic residues" evidence="1">
    <location>
        <begin position="192"/>
        <end position="207"/>
    </location>
</feature>
<evidence type="ECO:0000313" key="2">
    <source>
        <dbReference type="EMBL" id="THY25200.1"/>
    </source>
</evidence>
<dbReference type="Proteomes" id="UP000306584">
    <property type="component" value="Unassembled WGS sequence"/>
</dbReference>
<reference evidence="2 3" key="1">
    <citation type="submission" date="2018-10" db="EMBL/GenBank/DDBJ databases">
        <title>Fifty Aureobasidium pullulans genomes reveal a recombining polyextremotolerant generalist.</title>
        <authorList>
            <person name="Gostincar C."/>
            <person name="Turk M."/>
            <person name="Zajc J."/>
            <person name="Gunde-Cimerman N."/>
        </authorList>
    </citation>
    <scope>NUCLEOTIDE SEQUENCE [LARGE SCALE GENOMIC DNA]</scope>
    <source>
        <strain evidence="2 3">EXF-6604</strain>
    </source>
</reference>
<feature type="region of interest" description="Disordered" evidence="1">
    <location>
        <begin position="248"/>
        <end position="274"/>
    </location>
</feature>
<feature type="region of interest" description="Disordered" evidence="1">
    <location>
        <begin position="148"/>
        <end position="223"/>
    </location>
</feature>
<name>A0A4S9L944_AURPU</name>
<dbReference type="AlphaFoldDB" id="A0A4S9L944"/>
<evidence type="ECO:0000256" key="1">
    <source>
        <dbReference type="SAM" id="MobiDB-lite"/>
    </source>
</evidence>